<dbReference type="InterPro" id="IPR042100">
    <property type="entry name" value="Bug_dom1"/>
</dbReference>
<keyword evidence="3" id="KW-0675">Receptor</keyword>
<dbReference type="Gene3D" id="3.40.190.10">
    <property type="entry name" value="Periplasmic binding protein-like II"/>
    <property type="match status" value="1"/>
</dbReference>
<evidence type="ECO:0000313" key="4">
    <source>
        <dbReference type="Proteomes" id="UP000183417"/>
    </source>
</evidence>
<proteinExistence type="inferred from homology"/>
<dbReference type="Gene3D" id="3.40.190.150">
    <property type="entry name" value="Bordetella uptake gene, domain 1"/>
    <property type="match status" value="1"/>
</dbReference>
<accession>A0A1H3LXQ8</accession>
<evidence type="ECO:0000256" key="2">
    <source>
        <dbReference type="SAM" id="SignalP"/>
    </source>
</evidence>
<keyword evidence="2" id="KW-0732">Signal</keyword>
<comment type="similarity">
    <text evidence="1">Belongs to the UPF0065 (bug) family.</text>
</comment>
<dbReference type="EMBL" id="FNPE01000007">
    <property type="protein sequence ID" value="SDY68814.1"/>
    <property type="molecule type" value="Genomic_DNA"/>
</dbReference>
<evidence type="ECO:0000256" key="1">
    <source>
        <dbReference type="ARBA" id="ARBA00006987"/>
    </source>
</evidence>
<dbReference type="CDD" id="cd07012">
    <property type="entry name" value="PBP2_Bug_TTT"/>
    <property type="match status" value="1"/>
</dbReference>
<dbReference type="Pfam" id="PF03401">
    <property type="entry name" value="TctC"/>
    <property type="match status" value="1"/>
</dbReference>
<dbReference type="RefSeq" id="WP_074921568.1">
    <property type="nucleotide sequence ID" value="NZ_CP141274.1"/>
</dbReference>
<feature type="chain" id="PRO_5010370840" evidence="2">
    <location>
        <begin position="33"/>
        <end position="330"/>
    </location>
</feature>
<dbReference type="PANTHER" id="PTHR42928">
    <property type="entry name" value="TRICARBOXYLATE-BINDING PROTEIN"/>
    <property type="match status" value="1"/>
</dbReference>
<organism evidence="3 4">
    <name type="scientific">Delftia lacustris</name>
    <dbReference type="NCBI Taxonomy" id="558537"/>
    <lineage>
        <taxon>Bacteria</taxon>
        <taxon>Pseudomonadati</taxon>
        <taxon>Pseudomonadota</taxon>
        <taxon>Betaproteobacteria</taxon>
        <taxon>Burkholderiales</taxon>
        <taxon>Comamonadaceae</taxon>
        <taxon>Delftia</taxon>
    </lineage>
</organism>
<protein>
    <submittedName>
        <fullName evidence="3">Tripartite-type tricarboxylate transporter, receptor component TctC</fullName>
    </submittedName>
</protein>
<gene>
    <name evidence="3" type="ORF">SAMN05421547_10716</name>
</gene>
<reference evidence="3 4" key="1">
    <citation type="submission" date="2016-10" db="EMBL/GenBank/DDBJ databases">
        <authorList>
            <person name="de Groot N.N."/>
        </authorList>
    </citation>
    <scope>NUCLEOTIDE SEQUENCE [LARGE SCALE GENOMIC DNA]</scope>
    <source>
        <strain evidence="3 4">LMG 24775</strain>
    </source>
</reference>
<dbReference type="PANTHER" id="PTHR42928:SF5">
    <property type="entry name" value="BLR1237 PROTEIN"/>
    <property type="match status" value="1"/>
</dbReference>
<sequence>MHAYPSPASRRCLLSAFCAAALAAAAGAPALAQGTDAFPERELTLIINYGAGGNTDVASRAIGNAMEVLLKKPVVPNNRAGAQGTLGVSSLARQKPDGYTLGVVTFSTIAITPHLMKVDYKVDDFDFIAGVARYRYGVAVRADSPYKTMADLVAASRQGKGIFFGAPSAPNNLAMYELGRKTGGKFEEINYKSGAETVAGLIGGQVDVIVQNPSDIVQHVKAGKMRLLASASPMRWKELPEVPTLREQGYDVEIDSWIGLAYPKGVPPALRDRLERVAMAAAEGPQVARIFESAGVDPAPLTGAEYRRKLVQGHESMGAAIKAANLPRMN</sequence>
<dbReference type="AlphaFoldDB" id="A0A1H3LXQ8"/>
<dbReference type="GeneID" id="94694083"/>
<dbReference type="PROSITE" id="PS51318">
    <property type="entry name" value="TAT"/>
    <property type="match status" value="1"/>
</dbReference>
<dbReference type="SUPFAM" id="SSF53850">
    <property type="entry name" value="Periplasmic binding protein-like II"/>
    <property type="match status" value="1"/>
</dbReference>
<dbReference type="Proteomes" id="UP000183417">
    <property type="component" value="Unassembled WGS sequence"/>
</dbReference>
<dbReference type="InterPro" id="IPR005064">
    <property type="entry name" value="BUG"/>
</dbReference>
<name>A0A1H3LXQ8_9BURK</name>
<feature type="signal peptide" evidence="2">
    <location>
        <begin position="1"/>
        <end position="32"/>
    </location>
</feature>
<dbReference type="PIRSF" id="PIRSF017082">
    <property type="entry name" value="YflP"/>
    <property type="match status" value="1"/>
</dbReference>
<dbReference type="InterPro" id="IPR006311">
    <property type="entry name" value="TAT_signal"/>
</dbReference>
<evidence type="ECO:0000313" key="3">
    <source>
        <dbReference type="EMBL" id="SDY68814.1"/>
    </source>
</evidence>